<evidence type="ECO:0000256" key="2">
    <source>
        <dbReference type="SAM" id="Phobius"/>
    </source>
</evidence>
<protein>
    <submittedName>
        <fullName evidence="4">Acyltransferase</fullName>
    </submittedName>
</protein>
<keyword evidence="4" id="KW-0012">Acyltransferase</keyword>
<keyword evidence="2" id="KW-0812">Transmembrane</keyword>
<keyword evidence="2" id="KW-1133">Transmembrane helix</keyword>
<feature type="transmembrane region" description="Helical" evidence="2">
    <location>
        <begin position="171"/>
        <end position="191"/>
    </location>
</feature>
<feature type="transmembrane region" description="Helical" evidence="2">
    <location>
        <begin position="234"/>
        <end position="255"/>
    </location>
</feature>
<evidence type="ECO:0000259" key="3">
    <source>
        <dbReference type="Pfam" id="PF01757"/>
    </source>
</evidence>
<dbReference type="Pfam" id="PF01757">
    <property type="entry name" value="Acyl_transf_3"/>
    <property type="match status" value="1"/>
</dbReference>
<feature type="transmembrane region" description="Helical" evidence="2">
    <location>
        <begin position="30"/>
        <end position="50"/>
    </location>
</feature>
<sequence length="344" mass="38634">MRFALMFTVVMAHAWWLFGLPLERSFATFLLLVTAQSSVPAFFITSGYFLRWREGSPFAVTRWSLGKLIPLYLLWMAIYAVVTYFSGWGAFYAVTAWHSSGNGYLDLLHDVTFGVTTRHLWFLPALAAALSVTSLSLRFLGERLTWVVLGSIAALGLLTGPYQMFLGYQGHAFRALALTSPLLVMIGVLLARRNVPRWAVLFGLAAFLCYWLQVFDDKWLATAPGYSSDRKMAVTLATIPFALSVFLFARALPAAKSIEWLSRRKHYLLIIYCIHPMMLTAIRSVWDQRSLPSMLSAAAIAYLMSCLAAVAFDRAQKRWREFGRSRANSEPFDPPEPASAVTRG</sequence>
<feature type="transmembrane region" description="Helical" evidence="2">
    <location>
        <begin position="198"/>
        <end position="214"/>
    </location>
</feature>
<feature type="transmembrane region" description="Helical" evidence="2">
    <location>
        <begin position="119"/>
        <end position="137"/>
    </location>
</feature>
<keyword evidence="5" id="KW-1185">Reference proteome</keyword>
<dbReference type="GO" id="GO:0016746">
    <property type="term" value="F:acyltransferase activity"/>
    <property type="evidence" value="ECO:0007669"/>
    <property type="project" value="UniProtKB-KW"/>
</dbReference>
<name>A0ABS9VRI3_9SPHN</name>
<gene>
    <name evidence="4" type="ORF">LZ016_14170</name>
</gene>
<evidence type="ECO:0000256" key="1">
    <source>
        <dbReference type="SAM" id="MobiDB-lite"/>
    </source>
</evidence>
<dbReference type="EMBL" id="JAKZHW010000002">
    <property type="protein sequence ID" value="MCH8617239.1"/>
    <property type="molecule type" value="Genomic_DNA"/>
</dbReference>
<dbReference type="InterPro" id="IPR002656">
    <property type="entry name" value="Acyl_transf_3_dom"/>
</dbReference>
<proteinExistence type="predicted"/>
<organism evidence="4 5">
    <name type="scientific">Sphingomonas telluris</name>
    <dbReference type="NCBI Taxonomy" id="2907998"/>
    <lineage>
        <taxon>Bacteria</taxon>
        <taxon>Pseudomonadati</taxon>
        <taxon>Pseudomonadota</taxon>
        <taxon>Alphaproteobacteria</taxon>
        <taxon>Sphingomonadales</taxon>
        <taxon>Sphingomonadaceae</taxon>
        <taxon>Sphingomonas</taxon>
    </lineage>
</organism>
<reference evidence="4 5" key="1">
    <citation type="submission" date="2022-03" db="EMBL/GenBank/DDBJ databases">
        <authorList>
            <person name="Jo J.-H."/>
            <person name="Im W.-T."/>
        </authorList>
    </citation>
    <scope>NUCLEOTIDE SEQUENCE [LARGE SCALE GENOMIC DNA]</scope>
    <source>
        <strain evidence="4 5">SM33</strain>
    </source>
</reference>
<feature type="transmembrane region" description="Helical" evidence="2">
    <location>
        <begin position="71"/>
        <end position="99"/>
    </location>
</feature>
<accession>A0ABS9VRI3</accession>
<feature type="transmembrane region" description="Helical" evidence="2">
    <location>
        <begin position="267"/>
        <end position="286"/>
    </location>
</feature>
<evidence type="ECO:0000313" key="4">
    <source>
        <dbReference type="EMBL" id="MCH8617239.1"/>
    </source>
</evidence>
<feature type="domain" description="Acyltransferase 3" evidence="3">
    <location>
        <begin position="1"/>
        <end position="312"/>
    </location>
</feature>
<comment type="caution">
    <text evidence="4">The sequence shown here is derived from an EMBL/GenBank/DDBJ whole genome shotgun (WGS) entry which is preliminary data.</text>
</comment>
<dbReference type="Proteomes" id="UP001203058">
    <property type="component" value="Unassembled WGS sequence"/>
</dbReference>
<feature type="region of interest" description="Disordered" evidence="1">
    <location>
        <begin position="325"/>
        <end position="344"/>
    </location>
</feature>
<feature type="transmembrane region" description="Helical" evidence="2">
    <location>
        <begin position="144"/>
        <end position="165"/>
    </location>
</feature>
<evidence type="ECO:0000313" key="5">
    <source>
        <dbReference type="Proteomes" id="UP001203058"/>
    </source>
</evidence>
<keyword evidence="2" id="KW-0472">Membrane</keyword>
<keyword evidence="4" id="KW-0808">Transferase</keyword>
<dbReference type="RefSeq" id="WP_241448103.1">
    <property type="nucleotide sequence ID" value="NZ_JAKZHW010000002.1"/>
</dbReference>
<feature type="transmembrane region" description="Helical" evidence="2">
    <location>
        <begin position="292"/>
        <end position="312"/>
    </location>
</feature>